<dbReference type="Gene3D" id="2.30.40.10">
    <property type="entry name" value="Urease, subunit C, domain 1"/>
    <property type="match status" value="2"/>
</dbReference>
<comment type="caution">
    <text evidence="3">The sequence shown here is derived from an EMBL/GenBank/DDBJ whole genome shotgun (WGS) entry which is preliminary data.</text>
</comment>
<organism evidence="3 4">
    <name type="scientific">Donghicola tyrosinivorans</name>
    <dbReference type="NCBI Taxonomy" id="1652492"/>
    <lineage>
        <taxon>Bacteria</taxon>
        <taxon>Pseudomonadati</taxon>
        <taxon>Pseudomonadota</taxon>
        <taxon>Alphaproteobacteria</taxon>
        <taxon>Rhodobacterales</taxon>
        <taxon>Roseobacteraceae</taxon>
        <taxon>Donghicola</taxon>
    </lineage>
</organism>
<evidence type="ECO:0000313" key="3">
    <source>
        <dbReference type="EMBL" id="PRY85802.1"/>
    </source>
</evidence>
<evidence type="ECO:0000256" key="2">
    <source>
        <dbReference type="ARBA" id="ARBA00022801"/>
    </source>
</evidence>
<dbReference type="EMBL" id="PVTQ01000014">
    <property type="protein sequence ID" value="PRY85802.1"/>
    <property type="molecule type" value="Genomic_DNA"/>
</dbReference>
<accession>A0A2T0WGK7</accession>
<dbReference type="OrthoDB" id="9785413at2"/>
<dbReference type="InterPro" id="IPR032466">
    <property type="entry name" value="Metal_Hydrolase"/>
</dbReference>
<dbReference type="PANTHER" id="PTHR11113">
    <property type="entry name" value="N-ACETYLGLUCOSAMINE-6-PHOSPHATE DEACETYLASE"/>
    <property type="match status" value="1"/>
</dbReference>
<dbReference type="GO" id="GO:0008448">
    <property type="term" value="F:N-acetylglucosamine-6-phosphate deacetylase activity"/>
    <property type="evidence" value="ECO:0007669"/>
    <property type="project" value="TreeGrafter"/>
</dbReference>
<dbReference type="PANTHER" id="PTHR11113:SF14">
    <property type="entry name" value="N-ACETYLGLUCOSAMINE-6-PHOSPHATE DEACETYLASE"/>
    <property type="match status" value="1"/>
</dbReference>
<evidence type="ECO:0000256" key="1">
    <source>
        <dbReference type="ARBA" id="ARBA00010716"/>
    </source>
</evidence>
<dbReference type="Proteomes" id="UP000238392">
    <property type="component" value="Unassembled WGS sequence"/>
</dbReference>
<dbReference type="AlphaFoldDB" id="A0A2T0WGK7"/>
<name>A0A2T0WGK7_9RHOB</name>
<keyword evidence="4" id="KW-1185">Reference proteome</keyword>
<gene>
    <name evidence="3" type="ORF">CLV74_11424</name>
</gene>
<dbReference type="GO" id="GO:0006046">
    <property type="term" value="P:N-acetylglucosamine catabolic process"/>
    <property type="evidence" value="ECO:0007669"/>
    <property type="project" value="TreeGrafter"/>
</dbReference>
<comment type="similarity">
    <text evidence="1">Belongs to the metallo-dependent hydrolases superfamily. NagA family.</text>
</comment>
<dbReference type="InterPro" id="IPR011059">
    <property type="entry name" value="Metal-dep_hydrolase_composite"/>
</dbReference>
<proteinExistence type="inferred from homology"/>
<dbReference type="SUPFAM" id="SSF51556">
    <property type="entry name" value="Metallo-dependent hydrolases"/>
    <property type="match status" value="1"/>
</dbReference>
<keyword evidence="2" id="KW-0378">Hydrolase</keyword>
<dbReference type="Gene3D" id="3.20.20.140">
    <property type="entry name" value="Metal-dependent hydrolases"/>
    <property type="match status" value="2"/>
</dbReference>
<evidence type="ECO:0000313" key="4">
    <source>
        <dbReference type="Proteomes" id="UP000238392"/>
    </source>
</evidence>
<sequence>MPYRLPPLRFTGAEVLRDGELQDRSVAIANGLITRGPLAEIDFSGYYILPGIVDMQSHALQNHLTAQPKGATVGQALRAAEQEIAATGATTAWLTQHWSWEGGARSPEFAESLLARLDRMDSGRLLDLRMQLRAETHLIDEAPRLMALTRHPKANYVVFSNRIEDAIERLRATPQLLNAEARAVGRTPDEHRAVIRQTFERARDVPRTLCQLAEDFDRHGVLYGSYLDASGEVREHYAMIGAKICESPASRRAAGAARAMSDPVVASASDLLLRPSDARAMSTAQLLSHDLCDALVSGGYSHALIHAFWHLVDWSDMNFAKAWALISAKPAEIMRMPDRGNIAPGRRADLVFINKESRRIEATISDGCLSFVAGDAAYRFISANLTNHSAAIPYAAQ</sequence>
<dbReference type="SUPFAM" id="SSF51338">
    <property type="entry name" value="Composite domain of metallo-dependent hydrolases"/>
    <property type="match status" value="1"/>
</dbReference>
<reference evidence="3 4" key="1">
    <citation type="submission" date="2018-03" db="EMBL/GenBank/DDBJ databases">
        <title>Genomic Encyclopedia of Archaeal and Bacterial Type Strains, Phase II (KMG-II): from individual species to whole genera.</title>
        <authorList>
            <person name="Goeker M."/>
        </authorList>
    </citation>
    <scope>NUCLEOTIDE SEQUENCE [LARGE SCALE GENOMIC DNA]</scope>
    <source>
        <strain evidence="3 4">DSM 100212</strain>
    </source>
</reference>
<protein>
    <submittedName>
        <fullName evidence="3">Alpha-D-ribose 1-methylphosphonate 5-triphosphate diphosphatase</fullName>
    </submittedName>
</protein>
<dbReference type="RefSeq" id="WP_106267156.1">
    <property type="nucleotide sequence ID" value="NZ_PVTQ01000014.1"/>
</dbReference>